<organism evidence="1 2">
    <name type="scientific">Basidiobolus ranarum</name>
    <dbReference type="NCBI Taxonomy" id="34480"/>
    <lineage>
        <taxon>Eukaryota</taxon>
        <taxon>Fungi</taxon>
        <taxon>Fungi incertae sedis</taxon>
        <taxon>Zoopagomycota</taxon>
        <taxon>Entomophthoromycotina</taxon>
        <taxon>Basidiobolomycetes</taxon>
        <taxon>Basidiobolales</taxon>
        <taxon>Basidiobolaceae</taxon>
        <taxon>Basidiobolus</taxon>
    </lineage>
</organism>
<accession>A0ABR2WW64</accession>
<evidence type="ECO:0008006" key="3">
    <source>
        <dbReference type="Google" id="ProtNLM"/>
    </source>
</evidence>
<dbReference type="InterPro" id="IPR036915">
    <property type="entry name" value="Cyclin-like_sf"/>
</dbReference>
<evidence type="ECO:0000313" key="2">
    <source>
        <dbReference type="Proteomes" id="UP001479436"/>
    </source>
</evidence>
<dbReference type="Pfam" id="PF08613">
    <property type="entry name" value="Cyclin"/>
    <property type="match status" value="1"/>
</dbReference>
<dbReference type="InterPro" id="IPR013922">
    <property type="entry name" value="Cyclin_PHO80-like"/>
</dbReference>
<sequence length="198" mass="22819">MFTTQFPFKTSPYLSHLTGSHTLISDFVTQMVNQMWNWRLTGSQIPTPNPVFRNFCKNVITHSDASPAIVLLALKYLQKFGKLTINNNISEFSEAKQFVVALILAHKMLEDCTYTNETWSQITGISREELNALERSFLTTLQYDVHVSQEEFSQWLLYIEQYMRHREPISRSTKSPQKSPASITATLSMWTRASQPTC</sequence>
<dbReference type="PANTHER" id="PTHR15615">
    <property type="match status" value="1"/>
</dbReference>
<proteinExistence type="predicted"/>
<dbReference type="EMBL" id="JASJQH010000234">
    <property type="protein sequence ID" value="KAK9765711.1"/>
    <property type="molecule type" value="Genomic_DNA"/>
</dbReference>
<dbReference type="Proteomes" id="UP001479436">
    <property type="component" value="Unassembled WGS sequence"/>
</dbReference>
<protein>
    <recommendedName>
        <fullName evidence="3">Cyclin</fullName>
    </recommendedName>
</protein>
<dbReference type="CDD" id="cd20557">
    <property type="entry name" value="CYCLIN_ScPCL1-like"/>
    <property type="match status" value="1"/>
</dbReference>
<evidence type="ECO:0000313" key="1">
    <source>
        <dbReference type="EMBL" id="KAK9765711.1"/>
    </source>
</evidence>
<name>A0ABR2WW64_9FUNG</name>
<dbReference type="SUPFAM" id="SSF47954">
    <property type="entry name" value="Cyclin-like"/>
    <property type="match status" value="1"/>
</dbReference>
<reference evidence="1 2" key="1">
    <citation type="submission" date="2023-04" db="EMBL/GenBank/DDBJ databases">
        <title>Genome of Basidiobolus ranarum AG-B5.</title>
        <authorList>
            <person name="Stajich J.E."/>
            <person name="Carter-House D."/>
            <person name="Gryganskyi A."/>
        </authorList>
    </citation>
    <scope>NUCLEOTIDE SEQUENCE [LARGE SCALE GENOMIC DNA]</scope>
    <source>
        <strain evidence="1 2">AG-B5</strain>
    </source>
</reference>
<keyword evidence="2" id="KW-1185">Reference proteome</keyword>
<gene>
    <name evidence="1" type="ORF">K7432_005733</name>
</gene>
<dbReference type="Gene3D" id="1.10.472.10">
    <property type="entry name" value="Cyclin-like"/>
    <property type="match status" value="1"/>
</dbReference>
<dbReference type="PANTHER" id="PTHR15615:SF27">
    <property type="entry name" value="PHO85 CYCLIN CLG1"/>
    <property type="match status" value="1"/>
</dbReference>
<comment type="caution">
    <text evidence="1">The sequence shown here is derived from an EMBL/GenBank/DDBJ whole genome shotgun (WGS) entry which is preliminary data.</text>
</comment>